<evidence type="ECO:0000313" key="1">
    <source>
        <dbReference type="EMBL" id="ETN73579.1"/>
    </source>
</evidence>
<dbReference type="EMBL" id="KI660423">
    <property type="protein sequence ID" value="ETN73579.1"/>
    <property type="molecule type" value="Genomic_DNA"/>
</dbReference>
<evidence type="ECO:0000313" key="2">
    <source>
        <dbReference type="Proteomes" id="UP000053676"/>
    </source>
</evidence>
<name>W2SV07_NECAM</name>
<proteinExistence type="predicted"/>
<gene>
    <name evidence="1" type="ORF">NECAME_04265</name>
</gene>
<accession>W2SV07</accession>
<dbReference type="KEGG" id="nai:NECAME_04265"/>
<organism evidence="1 2">
    <name type="scientific">Necator americanus</name>
    <name type="common">Human hookworm</name>
    <dbReference type="NCBI Taxonomy" id="51031"/>
    <lineage>
        <taxon>Eukaryota</taxon>
        <taxon>Metazoa</taxon>
        <taxon>Ecdysozoa</taxon>
        <taxon>Nematoda</taxon>
        <taxon>Chromadorea</taxon>
        <taxon>Rhabditida</taxon>
        <taxon>Rhabditina</taxon>
        <taxon>Rhabditomorpha</taxon>
        <taxon>Strongyloidea</taxon>
        <taxon>Ancylostomatidae</taxon>
        <taxon>Bunostominae</taxon>
        <taxon>Necator</taxon>
    </lineage>
</organism>
<keyword evidence="2" id="KW-1185">Reference proteome</keyword>
<reference evidence="2" key="1">
    <citation type="journal article" date="2014" name="Nat. Genet.">
        <title>Genome of the human hookworm Necator americanus.</title>
        <authorList>
            <person name="Tang Y.T."/>
            <person name="Gao X."/>
            <person name="Rosa B.A."/>
            <person name="Abubucker S."/>
            <person name="Hallsworth-Pepin K."/>
            <person name="Martin J."/>
            <person name="Tyagi R."/>
            <person name="Heizer E."/>
            <person name="Zhang X."/>
            <person name="Bhonagiri-Palsikar V."/>
            <person name="Minx P."/>
            <person name="Warren W.C."/>
            <person name="Wang Q."/>
            <person name="Zhan B."/>
            <person name="Hotez P.J."/>
            <person name="Sternberg P.W."/>
            <person name="Dougall A."/>
            <person name="Gaze S.T."/>
            <person name="Mulvenna J."/>
            <person name="Sotillo J."/>
            <person name="Ranganathan S."/>
            <person name="Rabelo E.M."/>
            <person name="Wilson R.K."/>
            <person name="Felgner P.L."/>
            <person name="Bethony J."/>
            <person name="Hawdon J.M."/>
            <person name="Gasser R.B."/>
            <person name="Loukas A."/>
            <person name="Mitreva M."/>
        </authorList>
    </citation>
    <scope>NUCLEOTIDE SEQUENCE [LARGE SCALE GENOMIC DNA]</scope>
</reference>
<dbReference type="Proteomes" id="UP000053676">
    <property type="component" value="Unassembled WGS sequence"/>
</dbReference>
<protein>
    <submittedName>
        <fullName evidence="1">Uncharacterized protein</fullName>
    </submittedName>
</protein>
<sequence>MQPREIPALKRSTIVGGGDEEIKRRSVVHRIPKETRSHRVMVSRGKLECCECVHFTYTSMVTPNHSQFHSCLSDLVHLAHTTQAHALVSGLRSVVARRLCVRTVSPLRGMNDDTWKNK</sequence>
<dbReference type="AlphaFoldDB" id="W2SV07"/>